<dbReference type="AlphaFoldDB" id="A0A840FDH0"/>
<sequence length="204" mass="21544">MHPDGAFAMDAAAMQALVRDLAFAHLFVSAGGACAVVHAPVTLDDDGNLRFHLARRNRAAALLAGEAHGIASIGGPGFYVSPDWYGTDQQVPTWNYVAVEVEGPIRPLPRDELIAQIDAMSAQHEALLAPKPAWTRDKMDAARFDAMVGAISGHVLVAKTWRGTRKLSQNKPADAVRGVVASLEVDGCVAEATLVAEVNAGKLA</sequence>
<proteinExistence type="predicted"/>
<gene>
    <name evidence="1" type="ORF">GGQ80_001700</name>
</gene>
<dbReference type="EMBL" id="JACIEV010000004">
    <property type="protein sequence ID" value="MBB4153794.1"/>
    <property type="molecule type" value="Genomic_DNA"/>
</dbReference>
<reference evidence="1 2" key="1">
    <citation type="submission" date="2020-08" db="EMBL/GenBank/DDBJ databases">
        <title>Genomic Encyclopedia of Type Strains, Phase IV (KMG-IV): sequencing the most valuable type-strain genomes for metagenomic binning, comparative biology and taxonomic classification.</title>
        <authorList>
            <person name="Goeker M."/>
        </authorList>
    </citation>
    <scope>NUCLEOTIDE SEQUENCE [LARGE SCALE GENOMIC DNA]</scope>
    <source>
        <strain evidence="1 2">YC6723</strain>
    </source>
</reference>
<comment type="caution">
    <text evidence="1">The sequence shown here is derived from an EMBL/GenBank/DDBJ whole genome shotgun (WGS) entry which is preliminary data.</text>
</comment>
<keyword evidence="2" id="KW-1185">Reference proteome</keyword>
<dbReference type="Gene3D" id="2.30.110.10">
    <property type="entry name" value="Electron Transport, Fmn-binding Protein, Chain A"/>
    <property type="match status" value="1"/>
</dbReference>
<organism evidence="1 2">
    <name type="scientific">Sphingomonas jinjuensis</name>
    <dbReference type="NCBI Taxonomy" id="535907"/>
    <lineage>
        <taxon>Bacteria</taxon>
        <taxon>Pseudomonadati</taxon>
        <taxon>Pseudomonadota</taxon>
        <taxon>Alphaproteobacteria</taxon>
        <taxon>Sphingomonadales</taxon>
        <taxon>Sphingomonadaceae</taxon>
        <taxon>Sphingomonas</taxon>
    </lineage>
</organism>
<evidence type="ECO:0000313" key="1">
    <source>
        <dbReference type="EMBL" id="MBB4153794.1"/>
    </source>
</evidence>
<protein>
    <submittedName>
        <fullName evidence="1">Transcriptional regulator</fullName>
    </submittedName>
</protein>
<accession>A0A840FDH0</accession>
<name>A0A840FDH0_9SPHN</name>
<dbReference type="InterPro" id="IPR007396">
    <property type="entry name" value="TR_PAI2-type"/>
</dbReference>
<dbReference type="PANTHER" id="PTHR35802:SF1">
    <property type="entry name" value="PROTEASE SYNTHASE AND SPORULATION PROTEIN PAI 2"/>
    <property type="match status" value="1"/>
</dbReference>
<evidence type="ECO:0000313" key="2">
    <source>
        <dbReference type="Proteomes" id="UP000529795"/>
    </source>
</evidence>
<dbReference type="PANTHER" id="PTHR35802">
    <property type="entry name" value="PROTEASE SYNTHASE AND SPORULATION PROTEIN PAI 2"/>
    <property type="match status" value="1"/>
</dbReference>
<dbReference type="Proteomes" id="UP000529795">
    <property type="component" value="Unassembled WGS sequence"/>
</dbReference>
<dbReference type="InterPro" id="IPR012349">
    <property type="entry name" value="Split_barrel_FMN-bd"/>
</dbReference>
<dbReference type="RefSeq" id="WP_183983700.1">
    <property type="nucleotide sequence ID" value="NZ_JACIEV010000004.1"/>
</dbReference>
<dbReference type="Pfam" id="PF04299">
    <property type="entry name" value="FMN_bind_2"/>
    <property type="match status" value="1"/>
</dbReference>
<dbReference type="SUPFAM" id="SSF50475">
    <property type="entry name" value="FMN-binding split barrel"/>
    <property type="match status" value="1"/>
</dbReference>